<dbReference type="EMBL" id="QXTE01000071">
    <property type="protein sequence ID" value="TFK08192.1"/>
    <property type="molecule type" value="Genomic_DNA"/>
</dbReference>
<organism evidence="2 3">
    <name type="scientific">Platysternon megacephalum</name>
    <name type="common">big-headed turtle</name>
    <dbReference type="NCBI Taxonomy" id="55544"/>
    <lineage>
        <taxon>Eukaryota</taxon>
        <taxon>Metazoa</taxon>
        <taxon>Chordata</taxon>
        <taxon>Craniata</taxon>
        <taxon>Vertebrata</taxon>
        <taxon>Euteleostomi</taxon>
        <taxon>Archelosauria</taxon>
        <taxon>Testudinata</taxon>
        <taxon>Testudines</taxon>
        <taxon>Cryptodira</taxon>
        <taxon>Durocryptodira</taxon>
        <taxon>Testudinoidea</taxon>
        <taxon>Platysternidae</taxon>
        <taxon>Platysternon</taxon>
    </lineage>
</organism>
<evidence type="ECO:0000313" key="3">
    <source>
        <dbReference type="Proteomes" id="UP000297703"/>
    </source>
</evidence>
<keyword evidence="3" id="KW-1185">Reference proteome</keyword>
<feature type="compositionally biased region" description="Polar residues" evidence="1">
    <location>
        <begin position="157"/>
        <end position="169"/>
    </location>
</feature>
<feature type="region of interest" description="Disordered" evidence="1">
    <location>
        <begin position="112"/>
        <end position="169"/>
    </location>
</feature>
<evidence type="ECO:0000256" key="1">
    <source>
        <dbReference type="SAM" id="MobiDB-lite"/>
    </source>
</evidence>
<comment type="caution">
    <text evidence="2">The sequence shown here is derived from an EMBL/GenBank/DDBJ whole genome shotgun (WGS) entry which is preliminary data.</text>
</comment>
<evidence type="ECO:0000313" key="2">
    <source>
        <dbReference type="EMBL" id="TFK08192.1"/>
    </source>
</evidence>
<accession>A0A4D9EM53</accession>
<reference evidence="2 3" key="1">
    <citation type="submission" date="2019-04" db="EMBL/GenBank/DDBJ databases">
        <title>Draft genome of the big-headed turtle Platysternon megacephalum.</title>
        <authorList>
            <person name="Gong S."/>
        </authorList>
    </citation>
    <scope>NUCLEOTIDE SEQUENCE [LARGE SCALE GENOMIC DNA]</scope>
    <source>
        <strain evidence="2">DO16091913</strain>
        <tissue evidence="2">Muscle</tissue>
    </source>
</reference>
<protein>
    <submittedName>
        <fullName evidence="2">Phosphomannomutase 2</fullName>
    </submittedName>
</protein>
<sequence length="169" mass="17407">MRGAGLAAQPPADSVGMLGMKAAAGALTGADLAEERRRWGWGGCIGSSPTCVSEDGGSRLELWRVATQASLSTGPPHYVHPCTLRSPSPPQCLEWSELSHPQSLLGVNRTISFGGGEPRTPTHCSLHPLGASLPKPGPGGVSAPPSEAGQDGRRESTQPPNTASLHSEC</sequence>
<dbReference type="AlphaFoldDB" id="A0A4D9EM53"/>
<gene>
    <name evidence="2" type="ORF">DR999_PMT08861</name>
</gene>
<name>A0A4D9EM53_9SAUR</name>
<reference evidence="2 3" key="2">
    <citation type="submission" date="2019-04" db="EMBL/GenBank/DDBJ databases">
        <title>The genome sequence of big-headed turtle.</title>
        <authorList>
            <person name="Gong S."/>
        </authorList>
    </citation>
    <scope>NUCLEOTIDE SEQUENCE [LARGE SCALE GENOMIC DNA]</scope>
    <source>
        <strain evidence="2">DO16091913</strain>
        <tissue evidence="2">Muscle</tissue>
    </source>
</reference>
<dbReference type="Proteomes" id="UP000297703">
    <property type="component" value="Unassembled WGS sequence"/>
</dbReference>
<proteinExistence type="predicted"/>